<dbReference type="AlphaFoldDB" id="A0A1X2ESB1"/>
<dbReference type="RefSeq" id="WP_085670311.1">
    <property type="nucleotide sequence ID" value="NZ_LQPW01000047.1"/>
</dbReference>
<accession>A0A1X2ESB1</accession>
<evidence type="ECO:0000256" key="1">
    <source>
        <dbReference type="SAM" id="MobiDB-lite"/>
    </source>
</evidence>
<organism evidence="3 4">
    <name type="scientific">Mycobacterium szulgai</name>
    <dbReference type="NCBI Taxonomy" id="1787"/>
    <lineage>
        <taxon>Bacteria</taxon>
        <taxon>Bacillati</taxon>
        <taxon>Actinomycetota</taxon>
        <taxon>Actinomycetes</taxon>
        <taxon>Mycobacteriales</taxon>
        <taxon>Mycobacteriaceae</taxon>
        <taxon>Mycobacterium</taxon>
    </lineage>
</organism>
<dbReference type="EMBL" id="LQPW01000047">
    <property type="protein sequence ID" value="ORX09082.1"/>
    <property type="molecule type" value="Genomic_DNA"/>
</dbReference>
<proteinExistence type="predicted"/>
<sequence length="79" mass="7671">MAATLAATAAMAALAAPGGARLVGLPDFGADQAVQQLGKFRTCGTAAGDGGVLQDTDLGSPGSRTPPGANRTDARTEVS</sequence>
<evidence type="ECO:0000256" key="2">
    <source>
        <dbReference type="SAM" id="SignalP"/>
    </source>
</evidence>
<comment type="caution">
    <text evidence="3">The sequence shown here is derived from an EMBL/GenBank/DDBJ whole genome shotgun (WGS) entry which is preliminary data.</text>
</comment>
<feature type="chain" id="PRO_5039155692" evidence="2">
    <location>
        <begin position="16"/>
        <end position="79"/>
    </location>
</feature>
<protein>
    <submittedName>
        <fullName evidence="3">Uncharacterized protein</fullName>
    </submittedName>
</protein>
<feature type="region of interest" description="Disordered" evidence="1">
    <location>
        <begin position="45"/>
        <end position="79"/>
    </location>
</feature>
<feature type="signal peptide" evidence="2">
    <location>
        <begin position="1"/>
        <end position="15"/>
    </location>
</feature>
<evidence type="ECO:0000313" key="3">
    <source>
        <dbReference type="EMBL" id="ORX09082.1"/>
    </source>
</evidence>
<gene>
    <name evidence="3" type="ORF">AWC27_24705</name>
</gene>
<dbReference type="Proteomes" id="UP000193317">
    <property type="component" value="Unassembled WGS sequence"/>
</dbReference>
<evidence type="ECO:0000313" key="4">
    <source>
        <dbReference type="Proteomes" id="UP000193317"/>
    </source>
</evidence>
<keyword evidence="4" id="KW-1185">Reference proteome</keyword>
<keyword evidence="2" id="KW-0732">Signal</keyword>
<name>A0A1X2ESB1_MYCSZ</name>
<reference evidence="3 4" key="1">
    <citation type="submission" date="2016-01" db="EMBL/GenBank/DDBJ databases">
        <title>The new phylogeny of the genus Mycobacterium.</title>
        <authorList>
            <person name="Tarcisio F."/>
            <person name="Conor M."/>
            <person name="Antonella G."/>
            <person name="Elisabetta G."/>
            <person name="Giulia F.S."/>
            <person name="Sara T."/>
            <person name="Anna F."/>
            <person name="Clotilde B."/>
            <person name="Roberto B."/>
            <person name="Veronica D.S."/>
            <person name="Fabio R."/>
            <person name="Monica P."/>
            <person name="Olivier J."/>
            <person name="Enrico T."/>
            <person name="Nicola S."/>
        </authorList>
    </citation>
    <scope>NUCLEOTIDE SEQUENCE [LARGE SCALE GENOMIC DNA]</scope>
    <source>
        <strain evidence="3 4">DSM 44166</strain>
    </source>
</reference>